<proteinExistence type="predicted"/>
<keyword evidence="2" id="KW-1185">Reference proteome</keyword>
<dbReference type="STRING" id="576131.SAMN05444486_103250"/>
<dbReference type="Proteomes" id="UP000199026">
    <property type="component" value="Unassembled WGS sequence"/>
</dbReference>
<name>A0A1H3LZ72_9RHOB</name>
<dbReference type="GeneID" id="78125201"/>
<dbReference type="EMBL" id="FNPR01000003">
    <property type="protein sequence ID" value="SDY69319.1"/>
    <property type="molecule type" value="Genomic_DNA"/>
</dbReference>
<reference evidence="1 2" key="1">
    <citation type="submission" date="2016-10" db="EMBL/GenBank/DDBJ databases">
        <authorList>
            <person name="de Groot N.N."/>
        </authorList>
    </citation>
    <scope>NUCLEOTIDE SEQUENCE [LARGE SCALE GENOMIC DNA]</scope>
    <source>
        <strain evidence="1 2">DSM 24677</strain>
    </source>
</reference>
<dbReference type="AlphaFoldDB" id="A0A1H3LZ72"/>
<evidence type="ECO:0000313" key="2">
    <source>
        <dbReference type="Proteomes" id="UP000199026"/>
    </source>
</evidence>
<sequence length="126" mass="14006">MSDFVVTKRRMIQARWEAVVSRVDGEVIAETPKFPVLLDGKQVLGVTYKSGDDGAWEMSVPVPAEAVADGIRTIVILDGETQECLASISLLSGEALDEDLRAEVDLMRQELDMLKRAFRRHCVETN</sequence>
<gene>
    <name evidence="1" type="ORF">SAMN05444486_103250</name>
</gene>
<dbReference type="OrthoDB" id="7772846at2"/>
<evidence type="ECO:0000313" key="1">
    <source>
        <dbReference type="EMBL" id="SDY69319.1"/>
    </source>
</evidence>
<organism evidence="1 2">
    <name type="scientific">Lentibacter algarum</name>
    <dbReference type="NCBI Taxonomy" id="576131"/>
    <lineage>
        <taxon>Bacteria</taxon>
        <taxon>Pseudomonadati</taxon>
        <taxon>Pseudomonadota</taxon>
        <taxon>Alphaproteobacteria</taxon>
        <taxon>Rhodobacterales</taxon>
        <taxon>Roseobacteraceae</taxon>
        <taxon>Lentibacter</taxon>
    </lineage>
</organism>
<protein>
    <submittedName>
        <fullName evidence="1">Uncharacterized protein</fullName>
    </submittedName>
</protein>
<dbReference type="RefSeq" id="WP_089892342.1">
    <property type="nucleotide sequence ID" value="NZ_CALJFH010000013.1"/>
</dbReference>
<accession>A0A1H3LZ72</accession>